<proteinExistence type="predicted"/>
<dbReference type="Gene3D" id="3.40.50.300">
    <property type="entry name" value="P-loop containing nucleotide triphosphate hydrolases"/>
    <property type="match status" value="1"/>
</dbReference>
<evidence type="ECO:0000313" key="1">
    <source>
        <dbReference type="EMBL" id="MDQ0464899.1"/>
    </source>
</evidence>
<protein>
    <recommendedName>
        <fullName evidence="3">Sulfotransferase family protein</fullName>
    </recommendedName>
</protein>
<sequence>MPKSGSKSLSRLAAEAFADRPQHYVPDTMRREALISRWQAFRLRRSQTQNLMKRYGTASLPAALAKIEAAARPGDLLIGGHADYATMRDGLSRPVRFVTLLREPGERARSDYNYARAGYLRRRPWQRFDSHIAAKIAGRFDFEGFLSYQLQHPQAFADLASAYVGWTPGADLEAHLAASLWDWGVLEESEAFARRVSERVGKPLVFGRSNTTGQVEQLDISAAERRLVDRLYARDLELYERARKPA</sequence>
<keyword evidence="2" id="KW-1185">Reference proteome</keyword>
<name>A0ABU0ISD4_9CAUL</name>
<dbReference type="Proteomes" id="UP001228905">
    <property type="component" value="Unassembled WGS sequence"/>
</dbReference>
<dbReference type="SUPFAM" id="SSF52540">
    <property type="entry name" value="P-loop containing nucleoside triphosphate hydrolases"/>
    <property type="match status" value="1"/>
</dbReference>
<evidence type="ECO:0008006" key="3">
    <source>
        <dbReference type="Google" id="ProtNLM"/>
    </source>
</evidence>
<accession>A0ABU0ISD4</accession>
<evidence type="ECO:0000313" key="2">
    <source>
        <dbReference type="Proteomes" id="UP001228905"/>
    </source>
</evidence>
<gene>
    <name evidence="1" type="ORF">QO010_002683</name>
</gene>
<comment type="caution">
    <text evidence="1">The sequence shown here is derived from an EMBL/GenBank/DDBJ whole genome shotgun (WGS) entry which is preliminary data.</text>
</comment>
<dbReference type="EMBL" id="JAUSVS010000005">
    <property type="protein sequence ID" value="MDQ0464899.1"/>
    <property type="molecule type" value="Genomic_DNA"/>
</dbReference>
<dbReference type="InterPro" id="IPR027417">
    <property type="entry name" value="P-loop_NTPase"/>
</dbReference>
<reference evidence="1 2" key="1">
    <citation type="submission" date="2023-07" db="EMBL/GenBank/DDBJ databases">
        <title>Genomic Encyclopedia of Type Strains, Phase IV (KMG-IV): sequencing the most valuable type-strain genomes for metagenomic binning, comparative biology and taxonomic classification.</title>
        <authorList>
            <person name="Goeker M."/>
        </authorList>
    </citation>
    <scope>NUCLEOTIDE SEQUENCE [LARGE SCALE GENOMIC DNA]</scope>
    <source>
        <strain evidence="1 2">DSM 18695</strain>
    </source>
</reference>
<organism evidence="1 2">
    <name type="scientific">Caulobacter ginsengisoli</name>
    <dbReference type="NCBI Taxonomy" id="400775"/>
    <lineage>
        <taxon>Bacteria</taxon>
        <taxon>Pseudomonadati</taxon>
        <taxon>Pseudomonadota</taxon>
        <taxon>Alphaproteobacteria</taxon>
        <taxon>Caulobacterales</taxon>
        <taxon>Caulobacteraceae</taxon>
        <taxon>Caulobacter</taxon>
    </lineage>
</organism>